<dbReference type="RefSeq" id="WP_013498121.1">
    <property type="nucleotide sequence ID" value="NC_014833.1"/>
</dbReference>
<dbReference type="SMART" id="SM00342">
    <property type="entry name" value="HTH_ARAC"/>
    <property type="match status" value="1"/>
</dbReference>
<keyword evidence="1" id="KW-0805">Transcription regulation</keyword>
<dbReference type="PANTHER" id="PTHR30146">
    <property type="entry name" value="LACI-RELATED TRANSCRIPTIONAL REPRESSOR"/>
    <property type="match status" value="1"/>
</dbReference>
<gene>
    <name evidence="5" type="ordered locus">Rumal_1445</name>
</gene>
<dbReference type="KEGG" id="ral:Rumal_1445"/>
<accession>E6UGB5</accession>
<dbReference type="AlphaFoldDB" id="E6UGB5"/>
<keyword evidence="2" id="KW-0238">DNA-binding</keyword>
<sequence>MSKKTIIGIVAPVLSRVYVQDILRGAISQLRHCGCDALIIAPLIQFENNVQAHAKAEREIFRMIGAKDIDAFLYLKDDTTMGAAVISDIEHRLLETQKYVMTVDESTHTVFDSTQYDDYDEFGKVVEHLIEVHGYRRIYCLTGWKDSFQAQTRLRAWKDRMTQHGLYFDDTYFEYGTFWYDSVTPYAEKLLSGELQMPEAIVCGNDVMAVALIKTLISRGVRVPDDVAVTGYDGYPFTANVDVTLTTYVRNNFQLGADAVRRLHRNLTGLLCSSVESQKSGFLIGSSCGCTNIPTKQLSVDPCVTIPRMWSEYTFGINMAPALEQAKNVSDFLACALYHSKEIYHMQRVGIYLRGHSGEYVFAATCNADGTPQIHRCDMSLDSASAFLSGKDDPEIVFVSPLHLNEKQFGVISVSFGENYRVYDAGWLNYVTVLTQALDRLYSECSDELNSTSETEQGHRRSALNEKLIMLRKKLRETSAEQWTVDALCKESGLSKSTLQKHYKQLFGKSMFEDLIDFRVEEAKRLLSETDHPLSEITVMCGYSTESYFMKQFKRITHQTPSEYRRLHRTKK</sequence>
<dbReference type="Pfam" id="PF13377">
    <property type="entry name" value="Peripla_BP_3"/>
    <property type="match status" value="1"/>
</dbReference>
<dbReference type="SUPFAM" id="SSF53822">
    <property type="entry name" value="Periplasmic binding protein-like I"/>
    <property type="match status" value="1"/>
</dbReference>
<dbReference type="PROSITE" id="PS01124">
    <property type="entry name" value="HTH_ARAC_FAMILY_2"/>
    <property type="match status" value="1"/>
</dbReference>
<dbReference type="GO" id="GO:0003700">
    <property type="term" value="F:DNA-binding transcription factor activity"/>
    <property type="evidence" value="ECO:0007669"/>
    <property type="project" value="InterPro"/>
</dbReference>
<dbReference type="SUPFAM" id="SSF46689">
    <property type="entry name" value="Homeodomain-like"/>
    <property type="match status" value="1"/>
</dbReference>
<proteinExistence type="predicted"/>
<dbReference type="eggNOG" id="COG1609">
    <property type="taxonomic scope" value="Bacteria"/>
</dbReference>
<dbReference type="InterPro" id="IPR020449">
    <property type="entry name" value="Tscrpt_reg_AraC-type_HTH"/>
</dbReference>
<evidence type="ECO:0000256" key="3">
    <source>
        <dbReference type="ARBA" id="ARBA00023163"/>
    </source>
</evidence>
<dbReference type="Pfam" id="PF12833">
    <property type="entry name" value="HTH_18"/>
    <property type="match status" value="1"/>
</dbReference>
<dbReference type="PRINTS" id="PR00032">
    <property type="entry name" value="HTHARAC"/>
</dbReference>
<dbReference type="CDD" id="cd06267">
    <property type="entry name" value="PBP1_LacI_sugar_binding-like"/>
    <property type="match status" value="1"/>
</dbReference>
<dbReference type="InterPro" id="IPR046335">
    <property type="entry name" value="LacI/GalR-like_sensor"/>
</dbReference>
<dbReference type="InterPro" id="IPR018060">
    <property type="entry name" value="HTH_AraC"/>
</dbReference>
<keyword evidence="3" id="KW-0804">Transcription</keyword>
<name>E6UGB5_RUMA7</name>
<dbReference type="STRING" id="697329.Rumal_1445"/>
<dbReference type="Gene3D" id="3.40.50.2300">
    <property type="match status" value="2"/>
</dbReference>
<dbReference type="Proteomes" id="UP000006919">
    <property type="component" value="Chromosome"/>
</dbReference>
<evidence type="ECO:0000259" key="4">
    <source>
        <dbReference type="PROSITE" id="PS01124"/>
    </source>
</evidence>
<dbReference type="EMBL" id="CP002403">
    <property type="protein sequence ID" value="ADU21953.1"/>
    <property type="molecule type" value="Genomic_DNA"/>
</dbReference>
<dbReference type="OrthoDB" id="249627at2"/>
<dbReference type="InterPro" id="IPR009057">
    <property type="entry name" value="Homeodomain-like_sf"/>
</dbReference>
<dbReference type="InterPro" id="IPR028082">
    <property type="entry name" value="Peripla_BP_I"/>
</dbReference>
<dbReference type="eggNOG" id="COG4977">
    <property type="taxonomic scope" value="Bacteria"/>
</dbReference>
<feature type="domain" description="HTH araC/xylS-type" evidence="4">
    <location>
        <begin position="465"/>
        <end position="567"/>
    </location>
</feature>
<reference evidence="5 6" key="1">
    <citation type="journal article" date="2011" name="J. Bacteriol.">
        <title>Complete genome of the cellulolytic ruminal bacterium Ruminococcus albus 7.</title>
        <authorList>
            <person name="Suen G."/>
            <person name="Stevenson D.M."/>
            <person name="Bruce D.C."/>
            <person name="Chertkov O."/>
            <person name="Copeland A."/>
            <person name="Cheng J.F."/>
            <person name="Detter C."/>
            <person name="Detter J.C."/>
            <person name="Goodwin L.A."/>
            <person name="Han C.S."/>
            <person name="Hauser L.J."/>
            <person name="Ivanova N.N."/>
            <person name="Kyrpides N.C."/>
            <person name="Land M.L."/>
            <person name="Lapidus A."/>
            <person name="Lucas S."/>
            <person name="Ovchinnikova G."/>
            <person name="Pitluck S."/>
            <person name="Tapia R."/>
            <person name="Woyke T."/>
            <person name="Boyum J."/>
            <person name="Mead D."/>
            <person name="Weimer P.J."/>
        </authorList>
    </citation>
    <scope>NUCLEOTIDE SEQUENCE [LARGE SCALE GENOMIC DNA]</scope>
    <source>
        <strain evidence="6">ATCC 27210 / DSM 20455 / JCM 14654 / NCDO 2250 / 7</strain>
    </source>
</reference>
<evidence type="ECO:0000313" key="5">
    <source>
        <dbReference type="EMBL" id="ADU21953.1"/>
    </source>
</evidence>
<organism evidence="5 6">
    <name type="scientific">Ruminococcus albus (strain ATCC 27210 / DSM 20455 / JCM 14654 / NCDO 2250 / 7)</name>
    <dbReference type="NCBI Taxonomy" id="697329"/>
    <lineage>
        <taxon>Bacteria</taxon>
        <taxon>Bacillati</taxon>
        <taxon>Bacillota</taxon>
        <taxon>Clostridia</taxon>
        <taxon>Eubacteriales</taxon>
        <taxon>Oscillospiraceae</taxon>
        <taxon>Ruminococcus</taxon>
    </lineage>
</organism>
<protein>
    <submittedName>
        <fullName evidence="5">Transcriptional regulator, AraC family</fullName>
    </submittedName>
</protein>
<dbReference type="Gene3D" id="1.10.10.60">
    <property type="entry name" value="Homeodomain-like"/>
    <property type="match status" value="2"/>
</dbReference>
<dbReference type="HOGENOM" id="CLU_020864_0_0_9"/>
<dbReference type="PANTHER" id="PTHR30146:SF109">
    <property type="entry name" value="HTH-TYPE TRANSCRIPTIONAL REGULATOR GALS"/>
    <property type="match status" value="1"/>
</dbReference>
<evidence type="ECO:0000313" key="6">
    <source>
        <dbReference type="Proteomes" id="UP000006919"/>
    </source>
</evidence>
<dbReference type="GO" id="GO:0000976">
    <property type="term" value="F:transcription cis-regulatory region binding"/>
    <property type="evidence" value="ECO:0007669"/>
    <property type="project" value="TreeGrafter"/>
</dbReference>
<evidence type="ECO:0000256" key="1">
    <source>
        <dbReference type="ARBA" id="ARBA00023015"/>
    </source>
</evidence>
<evidence type="ECO:0000256" key="2">
    <source>
        <dbReference type="ARBA" id="ARBA00023125"/>
    </source>
</evidence>